<dbReference type="Gene3D" id="3.40.50.1390">
    <property type="entry name" value="Resolvase, N-terminal catalytic domain"/>
    <property type="match status" value="1"/>
</dbReference>
<proteinExistence type="predicted"/>
<dbReference type="InterPro" id="IPR036162">
    <property type="entry name" value="Resolvase-like_N_sf"/>
</dbReference>
<protein>
    <submittedName>
        <fullName evidence="1">Uncharacterized protein</fullName>
    </submittedName>
</protein>
<dbReference type="AlphaFoldDB" id="A0A8H1QM21"/>
<dbReference type="EMBL" id="RCIY01000087">
    <property type="protein sequence ID" value="TGG78532.1"/>
    <property type="molecule type" value="Genomic_DNA"/>
</dbReference>
<sequence>MLYVCADRNKLVPGLAARRAEDEGRAYAQEHGLTVTELVADAYGEPDPARRPGWQQVRRLAQAGTVTAVLVRWPACIAPESNRDARHRETRWLRDHGVRVRYTWAPLAALNTSEPR</sequence>
<organism evidence="1 2">
    <name type="scientific">Streptomyces albus</name>
    <dbReference type="NCBI Taxonomy" id="1888"/>
    <lineage>
        <taxon>Bacteria</taxon>
        <taxon>Bacillati</taxon>
        <taxon>Actinomycetota</taxon>
        <taxon>Actinomycetes</taxon>
        <taxon>Kitasatosporales</taxon>
        <taxon>Streptomycetaceae</taxon>
        <taxon>Streptomyces</taxon>
    </lineage>
</organism>
<name>A0A8H1QM21_9ACTN</name>
<reference evidence="1 2" key="1">
    <citation type="submission" date="2018-10" db="EMBL/GenBank/DDBJ databases">
        <title>Isolation of pseudouridimycin from Streptomyces albus DSM 40763.</title>
        <authorList>
            <person name="Rosenqvist P."/>
            <person name="Metsae-Ketelae M."/>
            <person name="Virta P."/>
        </authorList>
    </citation>
    <scope>NUCLEOTIDE SEQUENCE [LARGE SCALE GENOMIC DNA]</scope>
    <source>
        <strain evidence="1 2">DSM 40763</strain>
    </source>
</reference>
<evidence type="ECO:0000313" key="1">
    <source>
        <dbReference type="EMBL" id="TGG78532.1"/>
    </source>
</evidence>
<comment type="caution">
    <text evidence="1">The sequence shown here is derived from an EMBL/GenBank/DDBJ whole genome shotgun (WGS) entry which is preliminary data.</text>
</comment>
<dbReference type="Proteomes" id="UP000298111">
    <property type="component" value="Unassembled WGS sequence"/>
</dbReference>
<dbReference type="GO" id="GO:0000150">
    <property type="term" value="F:DNA strand exchange activity"/>
    <property type="evidence" value="ECO:0007669"/>
    <property type="project" value="InterPro"/>
</dbReference>
<dbReference type="GO" id="GO:0003677">
    <property type="term" value="F:DNA binding"/>
    <property type="evidence" value="ECO:0007669"/>
    <property type="project" value="InterPro"/>
</dbReference>
<gene>
    <name evidence="1" type="ORF">D8771_25220</name>
</gene>
<accession>A0A8H1QM21</accession>
<evidence type="ECO:0000313" key="2">
    <source>
        <dbReference type="Proteomes" id="UP000298111"/>
    </source>
</evidence>